<feature type="region of interest" description="Disordered" evidence="1">
    <location>
        <begin position="263"/>
        <end position="283"/>
    </location>
</feature>
<evidence type="ECO:0000313" key="3">
    <source>
        <dbReference type="Proteomes" id="UP001150925"/>
    </source>
</evidence>
<reference evidence="2" key="1">
    <citation type="submission" date="2022-07" db="EMBL/GenBank/DDBJ databases">
        <title>Phylogenomic reconstructions and comparative analyses of Kickxellomycotina fungi.</title>
        <authorList>
            <person name="Reynolds N.K."/>
            <person name="Stajich J.E."/>
            <person name="Barry K."/>
            <person name="Grigoriev I.V."/>
            <person name="Crous P."/>
            <person name="Smith M.E."/>
        </authorList>
    </citation>
    <scope>NUCLEOTIDE SEQUENCE</scope>
    <source>
        <strain evidence="2">RSA 1196</strain>
    </source>
</reference>
<name>A0A9W8E5B9_9FUNG</name>
<dbReference type="InterPro" id="IPR036063">
    <property type="entry name" value="Smr_dom_sf"/>
</dbReference>
<comment type="caution">
    <text evidence="2">The sequence shown here is derived from an EMBL/GenBank/DDBJ whole genome shotgun (WGS) entry which is preliminary data.</text>
</comment>
<proteinExistence type="predicted"/>
<dbReference type="Proteomes" id="UP001150925">
    <property type="component" value="Unassembled WGS sequence"/>
</dbReference>
<feature type="compositionally biased region" description="Polar residues" evidence="1">
    <location>
        <begin position="54"/>
        <end position="70"/>
    </location>
</feature>
<dbReference type="EMBL" id="JANBPY010002152">
    <property type="protein sequence ID" value="KAJ1956302.1"/>
    <property type="molecule type" value="Genomic_DNA"/>
</dbReference>
<evidence type="ECO:0000256" key="1">
    <source>
        <dbReference type="SAM" id="MobiDB-lite"/>
    </source>
</evidence>
<accession>A0A9W8E5B9</accession>
<dbReference type="OrthoDB" id="3231855at2759"/>
<feature type="compositionally biased region" description="Low complexity" evidence="1">
    <location>
        <begin position="268"/>
        <end position="283"/>
    </location>
</feature>
<organism evidence="2 3">
    <name type="scientific">Dispira parvispora</name>
    <dbReference type="NCBI Taxonomy" id="1520584"/>
    <lineage>
        <taxon>Eukaryota</taxon>
        <taxon>Fungi</taxon>
        <taxon>Fungi incertae sedis</taxon>
        <taxon>Zoopagomycota</taxon>
        <taxon>Kickxellomycotina</taxon>
        <taxon>Dimargaritomycetes</taxon>
        <taxon>Dimargaritales</taxon>
        <taxon>Dimargaritaceae</taxon>
        <taxon>Dispira</taxon>
    </lineage>
</organism>
<feature type="region of interest" description="Disordered" evidence="1">
    <location>
        <begin position="54"/>
        <end position="99"/>
    </location>
</feature>
<protein>
    <submittedName>
        <fullName evidence="2">Uncharacterized protein</fullName>
    </submittedName>
</protein>
<keyword evidence="3" id="KW-1185">Reference proteome</keyword>
<evidence type="ECO:0000313" key="2">
    <source>
        <dbReference type="EMBL" id="KAJ1956302.1"/>
    </source>
</evidence>
<dbReference type="Gene3D" id="3.30.1370.110">
    <property type="match status" value="1"/>
</dbReference>
<gene>
    <name evidence="2" type="ORF">IWQ62_005331</name>
</gene>
<sequence>MIFSNRWRPYPARNSCEYKGRALRYLAQREERLMEEKLRRWQYLHWKVTTGGQVKKQNCKPSESDTSSIPLDTDDNASANPEEISPSPVPDDSWDQAPKPFSALADMSEHSSGLIGSWRRRIKYHLQTYSQWLRQARCSSPNHPQCVKCTRNLLQCQIQQHQRKSLELHETAAYNIFTSRNRPYDQETIDLAGLLVHEAQTRLVERLRQCLDRGQPHLVILLPSLAHYNAACSKRSSMSSGMTYIEGYSSDLCAPPVVSRPSLSTNCSRRTSQLTTSSTSSSSTDFLSSAAVVSSCQSEELEKAKIDQEVAADRPRLANVVREMVMVLLKEYNLAYVLDSPTPGSLMVFFPSL</sequence>
<dbReference type="AlphaFoldDB" id="A0A9W8E5B9"/>